<organism evidence="2 3">
    <name type="scientific">Coprinopsis marcescibilis</name>
    <name type="common">Agaric fungus</name>
    <name type="synonym">Psathyrella marcescibilis</name>
    <dbReference type="NCBI Taxonomy" id="230819"/>
    <lineage>
        <taxon>Eukaryota</taxon>
        <taxon>Fungi</taxon>
        <taxon>Dikarya</taxon>
        <taxon>Basidiomycota</taxon>
        <taxon>Agaricomycotina</taxon>
        <taxon>Agaricomycetes</taxon>
        <taxon>Agaricomycetidae</taxon>
        <taxon>Agaricales</taxon>
        <taxon>Agaricineae</taxon>
        <taxon>Psathyrellaceae</taxon>
        <taxon>Coprinopsis</taxon>
    </lineage>
</organism>
<evidence type="ECO:0000313" key="2">
    <source>
        <dbReference type="EMBL" id="TFK26402.1"/>
    </source>
</evidence>
<name>A0A5C3L0B2_COPMA</name>
<proteinExistence type="predicted"/>
<dbReference type="EMBL" id="ML210175">
    <property type="protein sequence ID" value="TFK26402.1"/>
    <property type="molecule type" value="Genomic_DNA"/>
</dbReference>
<dbReference type="OrthoDB" id="15108at2759"/>
<evidence type="ECO:0008006" key="4">
    <source>
        <dbReference type="Google" id="ProtNLM"/>
    </source>
</evidence>
<gene>
    <name evidence="2" type="ORF">FA15DRAFT_667493</name>
</gene>
<keyword evidence="3" id="KW-1185">Reference proteome</keyword>
<dbReference type="PANTHER" id="PTHR39476:SF1">
    <property type="entry name" value="NADH DEHYDROGENASE [UBIQUINONE] 1 BETA SUBCOMPLEX SUBUNIT 4"/>
    <property type="match status" value="1"/>
</dbReference>
<reference evidence="2 3" key="1">
    <citation type="journal article" date="2019" name="Nat. Ecol. Evol.">
        <title>Megaphylogeny resolves global patterns of mushroom evolution.</title>
        <authorList>
            <person name="Varga T."/>
            <person name="Krizsan K."/>
            <person name="Foldi C."/>
            <person name="Dima B."/>
            <person name="Sanchez-Garcia M."/>
            <person name="Sanchez-Ramirez S."/>
            <person name="Szollosi G.J."/>
            <person name="Szarkandi J.G."/>
            <person name="Papp V."/>
            <person name="Albert L."/>
            <person name="Andreopoulos W."/>
            <person name="Angelini C."/>
            <person name="Antonin V."/>
            <person name="Barry K.W."/>
            <person name="Bougher N.L."/>
            <person name="Buchanan P."/>
            <person name="Buyck B."/>
            <person name="Bense V."/>
            <person name="Catcheside P."/>
            <person name="Chovatia M."/>
            <person name="Cooper J."/>
            <person name="Damon W."/>
            <person name="Desjardin D."/>
            <person name="Finy P."/>
            <person name="Geml J."/>
            <person name="Haridas S."/>
            <person name="Hughes K."/>
            <person name="Justo A."/>
            <person name="Karasinski D."/>
            <person name="Kautmanova I."/>
            <person name="Kiss B."/>
            <person name="Kocsube S."/>
            <person name="Kotiranta H."/>
            <person name="LaButti K.M."/>
            <person name="Lechner B.E."/>
            <person name="Liimatainen K."/>
            <person name="Lipzen A."/>
            <person name="Lukacs Z."/>
            <person name="Mihaltcheva S."/>
            <person name="Morgado L.N."/>
            <person name="Niskanen T."/>
            <person name="Noordeloos M.E."/>
            <person name="Ohm R.A."/>
            <person name="Ortiz-Santana B."/>
            <person name="Ovrebo C."/>
            <person name="Racz N."/>
            <person name="Riley R."/>
            <person name="Savchenko A."/>
            <person name="Shiryaev A."/>
            <person name="Soop K."/>
            <person name="Spirin V."/>
            <person name="Szebenyi C."/>
            <person name="Tomsovsky M."/>
            <person name="Tulloss R.E."/>
            <person name="Uehling J."/>
            <person name="Grigoriev I.V."/>
            <person name="Vagvolgyi C."/>
            <person name="Papp T."/>
            <person name="Martin F.M."/>
            <person name="Miettinen O."/>
            <person name="Hibbett D.S."/>
            <person name="Nagy L.G."/>
        </authorList>
    </citation>
    <scope>NUCLEOTIDE SEQUENCE [LARGE SCALE GENOMIC DNA]</scope>
    <source>
        <strain evidence="2 3">CBS 121175</strain>
    </source>
</reference>
<protein>
    <recommendedName>
        <fullName evidence="4">NADH dehydrogenase [ubiquinone] 1 beta subcomplex subunit 4</fullName>
    </recommendedName>
</protein>
<keyword evidence="1" id="KW-0472">Membrane</keyword>
<keyword evidence="1" id="KW-0812">Transmembrane</keyword>
<sequence>MANESFKHDPAIDRFNAMREGAYLNFKWTRKTVTTAVIGFIVFPTALYYMTARTHNRWNWTGKRKGEPLAINP</sequence>
<dbReference type="Proteomes" id="UP000307440">
    <property type="component" value="Unassembled WGS sequence"/>
</dbReference>
<dbReference type="STRING" id="230819.A0A5C3L0B2"/>
<feature type="transmembrane region" description="Helical" evidence="1">
    <location>
        <begin position="33"/>
        <end position="50"/>
    </location>
</feature>
<evidence type="ECO:0000256" key="1">
    <source>
        <dbReference type="SAM" id="Phobius"/>
    </source>
</evidence>
<evidence type="ECO:0000313" key="3">
    <source>
        <dbReference type="Proteomes" id="UP000307440"/>
    </source>
</evidence>
<keyword evidence="1" id="KW-1133">Transmembrane helix</keyword>
<dbReference type="AlphaFoldDB" id="A0A5C3L0B2"/>
<accession>A0A5C3L0B2</accession>
<dbReference type="PANTHER" id="PTHR39476">
    <property type="entry name" value="NADH:UBIQUINONE OXIDOREDUCTASE 6.6KD SUBUNIT"/>
    <property type="match status" value="1"/>
</dbReference>